<comment type="subcellular location">
    <subcellularLocation>
        <location evidence="1">Cell membrane</location>
        <topology evidence="1">Multi-pass membrane protein</topology>
    </subcellularLocation>
</comment>
<organism evidence="11 12">
    <name type="scientific">Natronomicrosphaera hydrolytica</name>
    <dbReference type="NCBI Taxonomy" id="3242702"/>
    <lineage>
        <taxon>Bacteria</taxon>
        <taxon>Pseudomonadati</taxon>
        <taxon>Planctomycetota</taxon>
        <taxon>Phycisphaerae</taxon>
        <taxon>Phycisphaerales</taxon>
        <taxon>Phycisphaeraceae</taxon>
        <taxon>Natronomicrosphaera</taxon>
    </lineage>
</organism>
<dbReference type="NCBIfam" id="TIGR00969">
    <property type="entry name" value="3a0106s02"/>
    <property type="match status" value="1"/>
</dbReference>
<evidence type="ECO:0000256" key="2">
    <source>
        <dbReference type="ARBA" id="ARBA00011779"/>
    </source>
</evidence>
<evidence type="ECO:0000256" key="3">
    <source>
        <dbReference type="ARBA" id="ARBA00022448"/>
    </source>
</evidence>
<evidence type="ECO:0000256" key="9">
    <source>
        <dbReference type="SAM" id="Phobius"/>
    </source>
</evidence>
<sequence length="298" mass="32217">MSIATSIQPHASSSPLPAAVGESAWVRRTLIAIALGFISLVLLMPLVLVFTYAFGEGLQVYLAAIRETDSLSAIRLTLITAAIVVPLNTVFGVAAAWAIAKFDFRGKSVLITIIDLPFAISPVVVGMIFILLFGARGWFGPTLSEWGIQIIFTPLAIIIVSAFGTMPFVVRELIPLMQAQGTEEEQSALTLGASGFQTFWRITLPNIKWGLIYGVILCNARAMGEFGSVYVVSGRIRGETNTMPLHIEVLYNDYMFTASFAVASLLAMLALVTLVVKSVVEWKIARDLAIATRESSGE</sequence>
<keyword evidence="3" id="KW-0813">Transport</keyword>
<dbReference type="CDD" id="cd06261">
    <property type="entry name" value="TM_PBP2"/>
    <property type="match status" value="1"/>
</dbReference>
<evidence type="ECO:0000313" key="12">
    <source>
        <dbReference type="Proteomes" id="UP001575105"/>
    </source>
</evidence>
<feature type="transmembrane region" description="Helical" evidence="9">
    <location>
        <begin position="146"/>
        <end position="170"/>
    </location>
</feature>
<reference evidence="11 12" key="1">
    <citation type="submission" date="2024-08" db="EMBL/GenBank/DDBJ databases">
        <title>Whole-genome sequencing of halo(alkali)philic microorganisms from hypersaline lakes.</title>
        <authorList>
            <person name="Sorokin D.Y."/>
            <person name="Merkel A.Y."/>
            <person name="Messina E."/>
            <person name="Yakimov M."/>
        </authorList>
    </citation>
    <scope>NUCLEOTIDE SEQUENCE [LARGE SCALE GENOMIC DNA]</scope>
    <source>
        <strain evidence="11 12">AB-hyl4</strain>
    </source>
</reference>
<dbReference type="RefSeq" id="WP_425344969.1">
    <property type="nucleotide sequence ID" value="NZ_JBGUBD010000004.1"/>
</dbReference>
<feature type="transmembrane region" description="Helical" evidence="9">
    <location>
        <begin position="254"/>
        <end position="276"/>
    </location>
</feature>
<dbReference type="PROSITE" id="PS50928">
    <property type="entry name" value="ABC_TM1"/>
    <property type="match status" value="1"/>
</dbReference>
<comment type="function">
    <text evidence="8">Part of the ABC transporter complex CysAWTP (TC 3.A.1.6.1) involved in sulfate/thiosulfate import. Probably responsible for the translocation of the substrate across the membrane.</text>
</comment>
<evidence type="ECO:0000259" key="10">
    <source>
        <dbReference type="PROSITE" id="PS50928"/>
    </source>
</evidence>
<feature type="transmembrane region" description="Helical" evidence="9">
    <location>
        <begin position="30"/>
        <end position="54"/>
    </location>
</feature>
<keyword evidence="12" id="KW-1185">Reference proteome</keyword>
<gene>
    <name evidence="11" type="primary">cysW</name>
    <name evidence="11" type="ORF">ACERK3_06990</name>
</gene>
<proteinExistence type="predicted"/>
<evidence type="ECO:0000256" key="7">
    <source>
        <dbReference type="ARBA" id="ARBA00023136"/>
    </source>
</evidence>
<dbReference type="InterPro" id="IPR011866">
    <property type="entry name" value="CysW_permease"/>
</dbReference>
<dbReference type="Proteomes" id="UP001575105">
    <property type="component" value="Unassembled WGS sequence"/>
</dbReference>
<evidence type="ECO:0000256" key="5">
    <source>
        <dbReference type="ARBA" id="ARBA00022989"/>
    </source>
</evidence>
<dbReference type="InterPro" id="IPR005667">
    <property type="entry name" value="Sulph_transpt2"/>
</dbReference>
<dbReference type="EMBL" id="JBGUBD010000004">
    <property type="protein sequence ID" value="MFA9478040.1"/>
    <property type="molecule type" value="Genomic_DNA"/>
</dbReference>
<accession>A0ABV4U367</accession>
<dbReference type="PANTHER" id="PTHR30406">
    <property type="entry name" value="SULFATE TRANSPORT SYSTEM PERMEASE PROTEIN"/>
    <property type="match status" value="1"/>
</dbReference>
<keyword evidence="7 9" id="KW-0472">Membrane</keyword>
<feature type="transmembrane region" description="Helical" evidence="9">
    <location>
        <begin position="74"/>
        <end position="97"/>
    </location>
</feature>
<keyword evidence="5 9" id="KW-1133">Transmembrane helix</keyword>
<protein>
    <submittedName>
        <fullName evidence="11">Sulfate ABC transporter permease subunit CysW</fullName>
    </submittedName>
</protein>
<feature type="transmembrane region" description="Helical" evidence="9">
    <location>
        <begin position="211"/>
        <end position="234"/>
    </location>
</feature>
<comment type="subunit">
    <text evidence="2">The complex is composed of two ATP-binding proteins (CysA), two transmembrane proteins (CysT and CysW) and a solute-binding protein (CysP).</text>
</comment>
<dbReference type="NCBIfam" id="TIGR02140">
    <property type="entry name" value="permease_CysW"/>
    <property type="match status" value="1"/>
</dbReference>
<dbReference type="InterPro" id="IPR035906">
    <property type="entry name" value="MetI-like_sf"/>
</dbReference>
<evidence type="ECO:0000256" key="6">
    <source>
        <dbReference type="ARBA" id="ARBA00023032"/>
    </source>
</evidence>
<dbReference type="InterPro" id="IPR000515">
    <property type="entry name" value="MetI-like"/>
</dbReference>
<dbReference type="Pfam" id="PF00528">
    <property type="entry name" value="BPD_transp_1"/>
    <property type="match status" value="1"/>
</dbReference>
<keyword evidence="4 9" id="KW-0812">Transmembrane</keyword>
<keyword evidence="6" id="KW-0764">Sulfate transport</keyword>
<dbReference type="PANTHER" id="PTHR30406:SF1">
    <property type="entry name" value="SULFATE TRANSPORT SYSTEM PERMEASE PROTEIN CYSW"/>
    <property type="match status" value="1"/>
</dbReference>
<evidence type="ECO:0000313" key="11">
    <source>
        <dbReference type="EMBL" id="MFA9478040.1"/>
    </source>
</evidence>
<feature type="transmembrane region" description="Helical" evidence="9">
    <location>
        <begin position="109"/>
        <end position="134"/>
    </location>
</feature>
<feature type="domain" description="ABC transmembrane type-1" evidence="10">
    <location>
        <begin position="74"/>
        <end position="277"/>
    </location>
</feature>
<evidence type="ECO:0000256" key="1">
    <source>
        <dbReference type="ARBA" id="ARBA00004651"/>
    </source>
</evidence>
<dbReference type="Gene3D" id="1.10.3720.10">
    <property type="entry name" value="MetI-like"/>
    <property type="match status" value="1"/>
</dbReference>
<evidence type="ECO:0000256" key="4">
    <source>
        <dbReference type="ARBA" id="ARBA00022692"/>
    </source>
</evidence>
<dbReference type="SUPFAM" id="SSF161098">
    <property type="entry name" value="MetI-like"/>
    <property type="match status" value="1"/>
</dbReference>
<evidence type="ECO:0000256" key="8">
    <source>
        <dbReference type="ARBA" id="ARBA00025323"/>
    </source>
</evidence>
<name>A0ABV4U367_9BACT</name>
<comment type="caution">
    <text evidence="11">The sequence shown here is derived from an EMBL/GenBank/DDBJ whole genome shotgun (WGS) entry which is preliminary data.</text>
</comment>